<dbReference type="Gene3D" id="3.40.50.1820">
    <property type="entry name" value="alpha/beta hydrolase"/>
    <property type="match status" value="1"/>
</dbReference>
<sequence>MVDTRGYNLLMEGALRTKDAVESGRWDDATDEWDGLEQDIDSLTFGVDFYNILTKIEANDVAQVLFRNHVLTTSDDDLNRLMDEKVKPALGVIPAGLRHQTSSSAVFNALGTDFMKPVTSIVEQLLNETDVKVAVLSGQLDLIVDTPGTLAWAERLYWKIGDYWVNQAPRTPLVVNGVVEGFVKETSQFAFYWISRAGHMVPADNPAAAIEVLRVLTGLKKK</sequence>
<gene>
    <name evidence="2" type="ORF">KUF71_005217</name>
</gene>
<evidence type="ECO:0000313" key="3">
    <source>
        <dbReference type="Proteomes" id="UP001219518"/>
    </source>
</evidence>
<keyword evidence="2" id="KW-0378">Hydrolase</keyword>
<proteinExistence type="inferred from homology"/>
<dbReference type="AlphaFoldDB" id="A0AAE1LSJ4"/>
<dbReference type="Proteomes" id="UP001219518">
    <property type="component" value="Unassembled WGS sequence"/>
</dbReference>
<keyword evidence="2" id="KW-0121">Carboxypeptidase</keyword>
<keyword evidence="2" id="KW-0645">Protease</keyword>
<comment type="caution">
    <text evidence="2">The sequence shown here is derived from an EMBL/GenBank/DDBJ whole genome shotgun (WGS) entry which is preliminary data.</text>
</comment>
<dbReference type="InterPro" id="IPR029058">
    <property type="entry name" value="AB_hydrolase_fold"/>
</dbReference>
<name>A0AAE1LSJ4_9NEOP</name>
<keyword evidence="3" id="KW-1185">Reference proteome</keyword>
<dbReference type="GO" id="GO:0004185">
    <property type="term" value="F:serine-type carboxypeptidase activity"/>
    <property type="evidence" value="ECO:0007669"/>
    <property type="project" value="InterPro"/>
</dbReference>
<dbReference type="EMBL" id="JAHWGI010001411">
    <property type="protein sequence ID" value="KAK3930483.1"/>
    <property type="molecule type" value="Genomic_DNA"/>
</dbReference>
<organism evidence="2 3">
    <name type="scientific">Frankliniella fusca</name>
    <dbReference type="NCBI Taxonomy" id="407009"/>
    <lineage>
        <taxon>Eukaryota</taxon>
        <taxon>Metazoa</taxon>
        <taxon>Ecdysozoa</taxon>
        <taxon>Arthropoda</taxon>
        <taxon>Hexapoda</taxon>
        <taxon>Insecta</taxon>
        <taxon>Pterygota</taxon>
        <taxon>Neoptera</taxon>
        <taxon>Paraneoptera</taxon>
        <taxon>Thysanoptera</taxon>
        <taxon>Terebrantia</taxon>
        <taxon>Thripoidea</taxon>
        <taxon>Thripidae</taxon>
        <taxon>Frankliniella</taxon>
    </lineage>
</organism>
<comment type="similarity">
    <text evidence="1">Belongs to the peptidase S10 family.</text>
</comment>
<evidence type="ECO:0000256" key="1">
    <source>
        <dbReference type="ARBA" id="ARBA00009431"/>
    </source>
</evidence>
<feature type="non-terminal residue" evidence="2">
    <location>
        <position position="222"/>
    </location>
</feature>
<dbReference type="GO" id="GO:0006508">
    <property type="term" value="P:proteolysis"/>
    <property type="evidence" value="ECO:0007669"/>
    <property type="project" value="InterPro"/>
</dbReference>
<accession>A0AAE1LSJ4</accession>
<dbReference type="Pfam" id="PF00450">
    <property type="entry name" value="Peptidase_S10"/>
    <property type="match status" value="1"/>
</dbReference>
<dbReference type="InterPro" id="IPR001563">
    <property type="entry name" value="Peptidase_S10"/>
</dbReference>
<dbReference type="SUPFAM" id="SSF53474">
    <property type="entry name" value="alpha/beta-Hydrolases"/>
    <property type="match status" value="1"/>
</dbReference>
<reference evidence="2" key="2">
    <citation type="journal article" date="2023" name="BMC Genomics">
        <title>Pest status, molecular evolution, and epigenetic factors derived from the genome assembly of Frankliniella fusca, a thysanopteran phytovirus vector.</title>
        <authorList>
            <person name="Catto M.A."/>
            <person name="Labadie P.E."/>
            <person name="Jacobson A.L."/>
            <person name="Kennedy G.G."/>
            <person name="Srinivasan R."/>
            <person name="Hunt B.G."/>
        </authorList>
    </citation>
    <scope>NUCLEOTIDE SEQUENCE</scope>
    <source>
        <strain evidence="2">PL_HMW_Pooled</strain>
    </source>
</reference>
<evidence type="ECO:0000313" key="2">
    <source>
        <dbReference type="EMBL" id="KAK3930483.1"/>
    </source>
</evidence>
<protein>
    <submittedName>
        <fullName evidence="2">Retinoid-inducible serine carboxypeptidase</fullName>
    </submittedName>
</protein>
<reference evidence="2" key="1">
    <citation type="submission" date="2021-07" db="EMBL/GenBank/DDBJ databases">
        <authorList>
            <person name="Catto M.A."/>
            <person name="Jacobson A."/>
            <person name="Kennedy G."/>
            <person name="Labadie P."/>
            <person name="Hunt B.G."/>
            <person name="Srinivasan R."/>
        </authorList>
    </citation>
    <scope>NUCLEOTIDE SEQUENCE</scope>
    <source>
        <strain evidence="2">PL_HMW_Pooled</strain>
        <tissue evidence="2">Head</tissue>
    </source>
</reference>